<dbReference type="GO" id="GO:0015627">
    <property type="term" value="C:type II protein secretion system complex"/>
    <property type="evidence" value="ECO:0007669"/>
    <property type="project" value="InterPro"/>
</dbReference>
<dbReference type="STRING" id="483547.GSUB_07160"/>
<organism evidence="3 4">
    <name type="scientific">Geoalkalibacter subterraneus</name>
    <dbReference type="NCBI Taxonomy" id="483547"/>
    <lineage>
        <taxon>Bacteria</taxon>
        <taxon>Pseudomonadati</taxon>
        <taxon>Thermodesulfobacteriota</taxon>
        <taxon>Desulfuromonadia</taxon>
        <taxon>Desulfuromonadales</taxon>
        <taxon>Geoalkalibacteraceae</taxon>
        <taxon>Geoalkalibacter</taxon>
    </lineage>
</organism>
<evidence type="ECO:0000313" key="4">
    <source>
        <dbReference type="Proteomes" id="UP000035036"/>
    </source>
</evidence>
<name>A0A0B5FNY1_9BACT</name>
<dbReference type="KEGG" id="gsb:GSUB_07160"/>
<dbReference type="GO" id="GO:0015628">
    <property type="term" value="P:protein secretion by the type II secretion system"/>
    <property type="evidence" value="ECO:0007669"/>
    <property type="project" value="InterPro"/>
</dbReference>
<accession>A0A0B5FNY1</accession>
<keyword evidence="2" id="KW-1133">Transmembrane helix</keyword>
<dbReference type="OrthoDB" id="5395123at2"/>
<dbReference type="HOGENOM" id="CLU_129740_0_0_7"/>
<keyword evidence="4" id="KW-1185">Reference proteome</keyword>
<sequence>MISSLSQREKIFVFGGGICVVLALLWFGVLAPYHAAVERHETRIESRQKQLQNIHELRREYLTLKKELDTSERRLGNAARDFSLFSFLEEVTTRSGVRDRLVSMRPQNTSTRGEYREESVEMRLERLELPQLVKLLHALEQADAFLTTRSLRIKSRFDDRSRFDTVLVISSYQRAS</sequence>
<keyword evidence="1" id="KW-0175">Coiled coil</keyword>
<feature type="coiled-coil region" evidence="1">
    <location>
        <begin position="37"/>
        <end position="74"/>
    </location>
</feature>
<evidence type="ECO:0008006" key="5">
    <source>
        <dbReference type="Google" id="ProtNLM"/>
    </source>
</evidence>
<evidence type="ECO:0000256" key="1">
    <source>
        <dbReference type="SAM" id="Coils"/>
    </source>
</evidence>
<dbReference type="EMBL" id="CP010311">
    <property type="protein sequence ID" value="AJF06369.1"/>
    <property type="molecule type" value="Genomic_DNA"/>
</dbReference>
<dbReference type="Pfam" id="PF04612">
    <property type="entry name" value="T2SSM"/>
    <property type="match status" value="1"/>
</dbReference>
<reference evidence="3 4" key="1">
    <citation type="journal article" date="2015" name="Genome Announc.">
        <title>Genomes of Geoalkalibacter ferrihydriticus Z-0531T and Geoalkalibacter subterraneus Red1T, Two Haloalkaliphilic Metal-Reducing Deltaproteobacteria.</title>
        <authorList>
            <person name="Badalamenti J.P."/>
            <person name="Krajmalnik-Brown R."/>
            <person name="Torres C.I."/>
            <person name="Bond D.R."/>
        </authorList>
    </citation>
    <scope>NUCLEOTIDE SEQUENCE [LARGE SCALE GENOMIC DNA]</scope>
    <source>
        <strain evidence="3 4">Red1</strain>
    </source>
</reference>
<dbReference type="InterPro" id="IPR007690">
    <property type="entry name" value="T2SS_GspM"/>
</dbReference>
<evidence type="ECO:0000256" key="2">
    <source>
        <dbReference type="SAM" id="Phobius"/>
    </source>
</evidence>
<proteinExistence type="predicted"/>
<dbReference type="Proteomes" id="UP000035036">
    <property type="component" value="Chromosome"/>
</dbReference>
<keyword evidence="2" id="KW-0812">Transmembrane</keyword>
<protein>
    <recommendedName>
        <fullName evidence="5">General secretion pathway protein GspM</fullName>
    </recommendedName>
</protein>
<dbReference type="RefSeq" id="WP_040199961.1">
    <property type="nucleotide sequence ID" value="NZ_CP010311.1"/>
</dbReference>
<gene>
    <name evidence="3" type="ORF">GSUB_07160</name>
</gene>
<evidence type="ECO:0000313" key="3">
    <source>
        <dbReference type="EMBL" id="AJF06369.1"/>
    </source>
</evidence>
<feature type="transmembrane region" description="Helical" evidence="2">
    <location>
        <begin position="12"/>
        <end position="33"/>
    </location>
</feature>
<keyword evidence="2" id="KW-0472">Membrane</keyword>
<dbReference type="AlphaFoldDB" id="A0A0B5FNY1"/>